<gene>
    <name evidence="1" type="ORF">FSCOSCO3_A012080</name>
</gene>
<sequence length="83" mass="9582">MMDAPSQFFFGLERRNNQKKIIHCLRSDDGSSFTKAPEIHRYTTQFYKELFKTELVEDPELAPSFLSDLPHLEASSNSQLDAD</sequence>
<reference evidence="1 2" key="1">
    <citation type="submission" date="2024-01" db="EMBL/GenBank/DDBJ databases">
        <authorList>
            <person name="Alioto T."/>
            <person name="Alioto T."/>
            <person name="Gomez Garrido J."/>
        </authorList>
    </citation>
    <scope>NUCLEOTIDE SEQUENCE [LARGE SCALE GENOMIC DNA]</scope>
</reference>
<organism evidence="1 2">
    <name type="scientific">Scomber scombrus</name>
    <name type="common">Atlantic mackerel</name>
    <name type="synonym">Scomber vernalis</name>
    <dbReference type="NCBI Taxonomy" id="13677"/>
    <lineage>
        <taxon>Eukaryota</taxon>
        <taxon>Metazoa</taxon>
        <taxon>Chordata</taxon>
        <taxon>Craniata</taxon>
        <taxon>Vertebrata</taxon>
        <taxon>Euteleostomi</taxon>
        <taxon>Actinopterygii</taxon>
        <taxon>Neopterygii</taxon>
        <taxon>Teleostei</taxon>
        <taxon>Neoteleostei</taxon>
        <taxon>Acanthomorphata</taxon>
        <taxon>Pelagiaria</taxon>
        <taxon>Scombriformes</taxon>
        <taxon>Scombridae</taxon>
        <taxon>Scomber</taxon>
    </lineage>
</organism>
<keyword evidence="2" id="KW-1185">Reference proteome</keyword>
<dbReference type="EMBL" id="CAWUFR010000628">
    <property type="protein sequence ID" value="CAK6979928.1"/>
    <property type="molecule type" value="Genomic_DNA"/>
</dbReference>
<comment type="caution">
    <text evidence="1">The sequence shown here is derived from an EMBL/GenBank/DDBJ whole genome shotgun (WGS) entry which is preliminary data.</text>
</comment>
<dbReference type="AlphaFoldDB" id="A0AAV1Q787"/>
<name>A0AAV1Q787_SCOSC</name>
<evidence type="ECO:0000313" key="2">
    <source>
        <dbReference type="Proteomes" id="UP001314229"/>
    </source>
</evidence>
<proteinExistence type="predicted"/>
<evidence type="ECO:0000313" key="1">
    <source>
        <dbReference type="EMBL" id="CAK6979928.1"/>
    </source>
</evidence>
<dbReference type="Proteomes" id="UP001314229">
    <property type="component" value="Unassembled WGS sequence"/>
</dbReference>
<protein>
    <submittedName>
        <fullName evidence="1">Uncharacterized protein</fullName>
    </submittedName>
</protein>
<accession>A0AAV1Q787</accession>